<dbReference type="KEGG" id="fhl:OE105_04785"/>
<organism evidence="5 6">
    <name type="scientific">Fervidibacillus halotolerans</name>
    <dbReference type="NCBI Taxonomy" id="2980027"/>
    <lineage>
        <taxon>Bacteria</taxon>
        <taxon>Bacillati</taxon>
        <taxon>Bacillota</taxon>
        <taxon>Bacilli</taxon>
        <taxon>Bacillales</taxon>
        <taxon>Bacillaceae</taxon>
        <taxon>Fervidibacillus</taxon>
    </lineage>
</organism>
<dbReference type="SUPFAM" id="SSF46785">
    <property type="entry name" value="Winged helix' DNA-binding domain"/>
    <property type="match status" value="1"/>
</dbReference>
<reference evidence="5" key="1">
    <citation type="submission" date="2022-09" db="EMBL/GenBank/DDBJ databases">
        <title>Complete Genomes of Fervidibacillus albus and Fervidibacillus halotolerans isolated from tidal flat sediments.</title>
        <authorList>
            <person name="Kwon K.K."/>
            <person name="Yang S.-H."/>
            <person name="Park M.J."/>
            <person name="Oh H.-M."/>
        </authorList>
    </citation>
    <scope>NUCLEOTIDE SEQUENCE</scope>
    <source>
        <strain evidence="5">MEBiC13594</strain>
    </source>
</reference>
<keyword evidence="1" id="KW-0805">Transcription regulation</keyword>
<keyword evidence="6" id="KW-1185">Reference proteome</keyword>
<dbReference type="PANTHER" id="PTHR33154">
    <property type="entry name" value="TRANSCRIPTIONAL REGULATOR, ARSR FAMILY"/>
    <property type="match status" value="1"/>
</dbReference>
<feature type="domain" description="HTH arsR-type" evidence="4">
    <location>
        <begin position="2"/>
        <end position="101"/>
    </location>
</feature>
<dbReference type="Gene3D" id="1.10.10.10">
    <property type="entry name" value="Winged helix-like DNA-binding domain superfamily/Winged helix DNA-binding domain"/>
    <property type="match status" value="1"/>
</dbReference>
<keyword evidence="2" id="KW-0238">DNA-binding</keyword>
<accession>A0A9E8M1G2</accession>
<dbReference type="AlphaFoldDB" id="A0A9E8M1G2"/>
<dbReference type="PANTHER" id="PTHR33154:SF18">
    <property type="entry name" value="ARSENICAL RESISTANCE OPERON REPRESSOR"/>
    <property type="match status" value="1"/>
</dbReference>
<proteinExistence type="predicted"/>
<dbReference type="EMBL" id="CP106877">
    <property type="protein sequence ID" value="WAA13431.1"/>
    <property type="molecule type" value="Genomic_DNA"/>
</dbReference>
<evidence type="ECO:0000256" key="2">
    <source>
        <dbReference type="ARBA" id="ARBA00023125"/>
    </source>
</evidence>
<gene>
    <name evidence="5" type="ORF">OE105_04785</name>
</gene>
<evidence type="ECO:0000256" key="3">
    <source>
        <dbReference type="ARBA" id="ARBA00023163"/>
    </source>
</evidence>
<dbReference type="Proteomes" id="UP001164726">
    <property type="component" value="Chromosome"/>
</dbReference>
<dbReference type="NCBIfam" id="NF033788">
    <property type="entry name" value="HTH_metalloreg"/>
    <property type="match status" value="1"/>
</dbReference>
<dbReference type="PROSITE" id="PS50987">
    <property type="entry name" value="HTH_ARSR_2"/>
    <property type="match status" value="1"/>
</dbReference>
<dbReference type="GO" id="GO:0003677">
    <property type="term" value="F:DNA binding"/>
    <property type="evidence" value="ECO:0007669"/>
    <property type="project" value="UniProtKB-KW"/>
</dbReference>
<dbReference type="InterPro" id="IPR051081">
    <property type="entry name" value="HTH_MetalResp_TranReg"/>
</dbReference>
<evidence type="ECO:0000313" key="6">
    <source>
        <dbReference type="Proteomes" id="UP001164726"/>
    </source>
</evidence>
<sequence length="117" mass="13582">MKPSISMEQASKILKLLGERNRLTMMKMLEARSLCVCEFVELFNISQPAISQHLRKLKDLGLIQEEKKGQWVHYSINSACEYYPFVKNILDSLPDQFEIIKNSNVQCNVSEDSMLRK</sequence>
<name>A0A9E8M1G2_9BACI</name>
<dbReference type="InterPro" id="IPR011991">
    <property type="entry name" value="ArsR-like_HTH"/>
</dbReference>
<dbReference type="Pfam" id="PF01022">
    <property type="entry name" value="HTH_5"/>
    <property type="match status" value="1"/>
</dbReference>
<dbReference type="InterPro" id="IPR036390">
    <property type="entry name" value="WH_DNA-bd_sf"/>
</dbReference>
<protein>
    <submittedName>
        <fullName evidence="5">Metalloregulator ArsR/SmtB family transcription factor</fullName>
    </submittedName>
</protein>
<dbReference type="InterPro" id="IPR036388">
    <property type="entry name" value="WH-like_DNA-bd_sf"/>
</dbReference>
<keyword evidence="3" id="KW-0804">Transcription</keyword>
<dbReference type="GO" id="GO:0003700">
    <property type="term" value="F:DNA-binding transcription factor activity"/>
    <property type="evidence" value="ECO:0007669"/>
    <property type="project" value="InterPro"/>
</dbReference>
<dbReference type="SMART" id="SM00418">
    <property type="entry name" value="HTH_ARSR"/>
    <property type="match status" value="1"/>
</dbReference>
<dbReference type="InterPro" id="IPR001845">
    <property type="entry name" value="HTH_ArsR_DNA-bd_dom"/>
</dbReference>
<evidence type="ECO:0000259" key="4">
    <source>
        <dbReference type="PROSITE" id="PS50987"/>
    </source>
</evidence>
<dbReference type="CDD" id="cd00090">
    <property type="entry name" value="HTH_ARSR"/>
    <property type="match status" value="1"/>
</dbReference>
<evidence type="ECO:0000256" key="1">
    <source>
        <dbReference type="ARBA" id="ARBA00023015"/>
    </source>
</evidence>
<dbReference type="RefSeq" id="WP_275421598.1">
    <property type="nucleotide sequence ID" value="NZ_CP106877.1"/>
</dbReference>
<dbReference type="PRINTS" id="PR00778">
    <property type="entry name" value="HTHARSR"/>
</dbReference>
<evidence type="ECO:0000313" key="5">
    <source>
        <dbReference type="EMBL" id="WAA13431.1"/>
    </source>
</evidence>